<protein>
    <submittedName>
        <fullName evidence="1">Uncharacterized protein</fullName>
    </submittedName>
</protein>
<accession>A0A2P2PN90</accession>
<dbReference type="EMBL" id="GGEC01075605">
    <property type="protein sequence ID" value="MBX56089.1"/>
    <property type="molecule type" value="Transcribed_RNA"/>
</dbReference>
<reference evidence="1" key="1">
    <citation type="submission" date="2018-02" db="EMBL/GenBank/DDBJ databases">
        <title>Rhizophora mucronata_Transcriptome.</title>
        <authorList>
            <person name="Meera S.P."/>
            <person name="Sreeshan A."/>
            <person name="Augustine A."/>
        </authorList>
    </citation>
    <scope>NUCLEOTIDE SEQUENCE</scope>
    <source>
        <tissue evidence="1">Leaf</tissue>
    </source>
</reference>
<evidence type="ECO:0000313" key="1">
    <source>
        <dbReference type="EMBL" id="MBX56089.1"/>
    </source>
</evidence>
<sequence>MPEVLAESGK</sequence>
<proteinExistence type="predicted"/>
<organism evidence="1">
    <name type="scientific">Rhizophora mucronata</name>
    <name type="common">Asiatic mangrove</name>
    <dbReference type="NCBI Taxonomy" id="61149"/>
    <lineage>
        <taxon>Eukaryota</taxon>
        <taxon>Viridiplantae</taxon>
        <taxon>Streptophyta</taxon>
        <taxon>Embryophyta</taxon>
        <taxon>Tracheophyta</taxon>
        <taxon>Spermatophyta</taxon>
        <taxon>Magnoliopsida</taxon>
        <taxon>eudicotyledons</taxon>
        <taxon>Gunneridae</taxon>
        <taxon>Pentapetalae</taxon>
        <taxon>rosids</taxon>
        <taxon>fabids</taxon>
        <taxon>Malpighiales</taxon>
        <taxon>Rhizophoraceae</taxon>
        <taxon>Rhizophora</taxon>
    </lineage>
</organism>
<name>A0A2P2PN90_RHIMU</name>